<dbReference type="PANTHER" id="PTHR33048:SF92">
    <property type="entry name" value="INTEGRAL MEMBRANE PROTEIN"/>
    <property type="match status" value="1"/>
</dbReference>
<feature type="transmembrane region" description="Helical" evidence="7">
    <location>
        <begin position="143"/>
        <end position="164"/>
    </location>
</feature>
<feature type="compositionally biased region" description="Polar residues" evidence="6">
    <location>
        <begin position="316"/>
        <end position="325"/>
    </location>
</feature>
<sequence length="357" mass="39736">MSGLNQNDLIVTDAFVLAVSLLVTITRVVTLISQARARQITPRKSEIIGAVFLVMSCILVAINTVLFRYVGYMKIANANVEFENPADPENGPGVSWAQLPIASELNYVTVLLQTLSLWMIKGSYLCTFFTIAKALKDSIRHTIYGLSVFMVVSYLVTLFTDLFYCGKTSNIWAFGGECGPYSIPPFSVKLAMTLASDLTLFGLAIWIVQTLNIRPKSERFAILIIFAIGFMSIISSCTRYAYNYQFTVVEDVEYIIANGNYFSFWMKVEVLFATAAYGLTTMRALLRHVVVTVKKLTGYSNSSKSGRSKSSGNNSWRMKNSGNDSLHSHDDVQHIVREKTVTVTHESASQNDAFQKC</sequence>
<evidence type="ECO:0000256" key="5">
    <source>
        <dbReference type="ARBA" id="ARBA00038359"/>
    </source>
</evidence>
<evidence type="ECO:0000313" key="10">
    <source>
        <dbReference type="Proteomes" id="UP000275078"/>
    </source>
</evidence>
<feature type="transmembrane region" description="Helical" evidence="7">
    <location>
        <begin position="14"/>
        <end position="35"/>
    </location>
</feature>
<evidence type="ECO:0000256" key="6">
    <source>
        <dbReference type="SAM" id="MobiDB-lite"/>
    </source>
</evidence>
<comment type="similarity">
    <text evidence="5">Belongs to the SAT4 family.</text>
</comment>
<comment type="subcellular location">
    <subcellularLocation>
        <location evidence="1">Membrane</location>
        <topology evidence="1">Multi-pass membrane protein</topology>
    </subcellularLocation>
</comment>
<keyword evidence="10" id="KW-1185">Reference proteome</keyword>
<dbReference type="Pfam" id="PF20684">
    <property type="entry name" value="Fung_rhodopsin"/>
    <property type="match status" value="1"/>
</dbReference>
<evidence type="ECO:0000256" key="3">
    <source>
        <dbReference type="ARBA" id="ARBA00022989"/>
    </source>
</evidence>
<keyword evidence="4 7" id="KW-0472">Membrane</keyword>
<proteinExistence type="inferred from homology"/>
<reference evidence="9 10" key="1">
    <citation type="journal article" date="2018" name="Nat. Ecol. Evol.">
        <title>Pezizomycetes genomes reveal the molecular basis of ectomycorrhizal truffle lifestyle.</title>
        <authorList>
            <person name="Murat C."/>
            <person name="Payen T."/>
            <person name="Noel B."/>
            <person name="Kuo A."/>
            <person name="Morin E."/>
            <person name="Chen J."/>
            <person name="Kohler A."/>
            <person name="Krizsan K."/>
            <person name="Balestrini R."/>
            <person name="Da Silva C."/>
            <person name="Montanini B."/>
            <person name="Hainaut M."/>
            <person name="Levati E."/>
            <person name="Barry K.W."/>
            <person name="Belfiori B."/>
            <person name="Cichocki N."/>
            <person name="Clum A."/>
            <person name="Dockter R.B."/>
            <person name="Fauchery L."/>
            <person name="Guy J."/>
            <person name="Iotti M."/>
            <person name="Le Tacon F."/>
            <person name="Lindquist E.A."/>
            <person name="Lipzen A."/>
            <person name="Malagnac F."/>
            <person name="Mello A."/>
            <person name="Molinier V."/>
            <person name="Miyauchi S."/>
            <person name="Poulain J."/>
            <person name="Riccioni C."/>
            <person name="Rubini A."/>
            <person name="Sitrit Y."/>
            <person name="Splivallo R."/>
            <person name="Traeger S."/>
            <person name="Wang M."/>
            <person name="Zifcakova L."/>
            <person name="Wipf D."/>
            <person name="Zambonelli A."/>
            <person name="Paolocci F."/>
            <person name="Nowrousian M."/>
            <person name="Ottonello S."/>
            <person name="Baldrian P."/>
            <person name="Spatafora J.W."/>
            <person name="Henrissat B."/>
            <person name="Nagy L.G."/>
            <person name="Aury J.M."/>
            <person name="Wincker P."/>
            <person name="Grigoriev I.V."/>
            <person name="Bonfante P."/>
            <person name="Martin F.M."/>
        </authorList>
    </citation>
    <scope>NUCLEOTIDE SEQUENCE [LARGE SCALE GENOMIC DNA]</scope>
    <source>
        <strain evidence="9 10">RN42</strain>
    </source>
</reference>
<evidence type="ECO:0000259" key="8">
    <source>
        <dbReference type="Pfam" id="PF20684"/>
    </source>
</evidence>
<feature type="domain" description="Rhodopsin" evidence="8">
    <location>
        <begin position="93"/>
        <end position="287"/>
    </location>
</feature>
<evidence type="ECO:0000256" key="1">
    <source>
        <dbReference type="ARBA" id="ARBA00004141"/>
    </source>
</evidence>
<name>A0A3N4IMC3_ASCIM</name>
<evidence type="ECO:0000313" key="9">
    <source>
        <dbReference type="EMBL" id="RPA85858.1"/>
    </source>
</evidence>
<dbReference type="InterPro" id="IPR049326">
    <property type="entry name" value="Rhodopsin_dom_fungi"/>
</dbReference>
<dbReference type="InterPro" id="IPR052337">
    <property type="entry name" value="SAT4-like"/>
</dbReference>
<feature type="transmembrane region" description="Helical" evidence="7">
    <location>
        <begin position="190"/>
        <end position="208"/>
    </location>
</feature>
<keyword evidence="3 7" id="KW-1133">Transmembrane helix</keyword>
<keyword evidence="2 7" id="KW-0812">Transmembrane</keyword>
<protein>
    <recommendedName>
        <fullName evidence="8">Rhodopsin domain-containing protein</fullName>
    </recommendedName>
</protein>
<gene>
    <name evidence="9" type="ORF">BJ508DRAFT_302677</name>
</gene>
<feature type="region of interest" description="Disordered" evidence="6">
    <location>
        <begin position="299"/>
        <end position="329"/>
    </location>
</feature>
<feature type="transmembrane region" description="Helical" evidence="7">
    <location>
        <begin position="220"/>
        <end position="242"/>
    </location>
</feature>
<feature type="compositionally biased region" description="Low complexity" evidence="6">
    <location>
        <begin position="300"/>
        <end position="315"/>
    </location>
</feature>
<organism evidence="9 10">
    <name type="scientific">Ascobolus immersus RN42</name>
    <dbReference type="NCBI Taxonomy" id="1160509"/>
    <lineage>
        <taxon>Eukaryota</taxon>
        <taxon>Fungi</taxon>
        <taxon>Dikarya</taxon>
        <taxon>Ascomycota</taxon>
        <taxon>Pezizomycotina</taxon>
        <taxon>Pezizomycetes</taxon>
        <taxon>Pezizales</taxon>
        <taxon>Ascobolaceae</taxon>
        <taxon>Ascobolus</taxon>
    </lineage>
</organism>
<feature type="transmembrane region" description="Helical" evidence="7">
    <location>
        <begin position="110"/>
        <end position="131"/>
    </location>
</feature>
<dbReference type="AlphaFoldDB" id="A0A3N4IMC3"/>
<dbReference type="EMBL" id="ML119652">
    <property type="protein sequence ID" value="RPA85858.1"/>
    <property type="molecule type" value="Genomic_DNA"/>
</dbReference>
<accession>A0A3N4IMC3</accession>
<feature type="transmembrane region" description="Helical" evidence="7">
    <location>
        <begin position="47"/>
        <end position="70"/>
    </location>
</feature>
<dbReference type="GO" id="GO:0016020">
    <property type="term" value="C:membrane"/>
    <property type="evidence" value="ECO:0007669"/>
    <property type="project" value="UniProtKB-SubCell"/>
</dbReference>
<evidence type="ECO:0000256" key="7">
    <source>
        <dbReference type="SAM" id="Phobius"/>
    </source>
</evidence>
<evidence type="ECO:0000256" key="2">
    <source>
        <dbReference type="ARBA" id="ARBA00022692"/>
    </source>
</evidence>
<dbReference type="PANTHER" id="PTHR33048">
    <property type="entry name" value="PTH11-LIKE INTEGRAL MEMBRANE PROTEIN (AFU_ORTHOLOGUE AFUA_5G11245)"/>
    <property type="match status" value="1"/>
</dbReference>
<dbReference type="OrthoDB" id="5372266at2759"/>
<evidence type="ECO:0000256" key="4">
    <source>
        <dbReference type="ARBA" id="ARBA00023136"/>
    </source>
</evidence>
<dbReference type="Proteomes" id="UP000275078">
    <property type="component" value="Unassembled WGS sequence"/>
</dbReference>
<feature type="transmembrane region" description="Helical" evidence="7">
    <location>
        <begin position="262"/>
        <end position="286"/>
    </location>
</feature>